<organism evidence="1 2">
    <name type="scientific">Pseudoxanthomonas wuyuanensis</name>
    <dbReference type="NCBI Taxonomy" id="1073196"/>
    <lineage>
        <taxon>Bacteria</taxon>
        <taxon>Pseudomonadati</taxon>
        <taxon>Pseudomonadota</taxon>
        <taxon>Gammaproteobacteria</taxon>
        <taxon>Lysobacterales</taxon>
        <taxon>Lysobacteraceae</taxon>
        <taxon>Pseudoxanthomonas</taxon>
    </lineage>
</organism>
<keyword evidence="2" id="KW-1185">Reference proteome</keyword>
<sequence>MATGNPTARTNTKRRKIALLVLLALLLLAALATRWLLQPERLAPAMLNLVGNALGLEVTASGVGEYRLRGTPQLIVRGVSAREPGAATPVLTAERILISVPWSTLRARGRELTATRLELDAPVLDVAALQAWLEKRPPGETRIPTLTDGLRIIRGRVDGQGWSLRDLYVESPQLSANQPLRTQLRGAYAGGNGLQAPFELALTLMRPALPTAVGLTGEIAPAGANWRLPARLTLSGRLRDDAGLQLQHLRLGGSARYVSGDRTLPFALGVGGALHMAGGQLQLQPLALAVRGNGIVPTLDASGEVQAGPSLSVFLRGQLAHWPDAWPALPPPLGRSQSPLPFALDYRGPADLSDIAQLQLQRDDTRFEGRFRLFEMQSWIERFEQGSPLPPLRGSLSAPRLEISGAVLEGVQVRFEDPTIPQQAAIE</sequence>
<gene>
    <name evidence="1" type="ORF">SAMN06296416_10484</name>
</gene>
<protein>
    <recommendedName>
        <fullName evidence="3">AsmA family protein</fullName>
    </recommendedName>
</protein>
<proteinExistence type="predicted"/>
<dbReference type="AlphaFoldDB" id="A0A286D767"/>
<evidence type="ECO:0000313" key="2">
    <source>
        <dbReference type="Proteomes" id="UP000219374"/>
    </source>
</evidence>
<dbReference type="OrthoDB" id="5965899at2"/>
<evidence type="ECO:0008006" key="3">
    <source>
        <dbReference type="Google" id="ProtNLM"/>
    </source>
</evidence>
<name>A0A286D767_9GAMM</name>
<accession>A0A286D767</accession>
<evidence type="ECO:0000313" key="1">
    <source>
        <dbReference type="EMBL" id="SOD54480.1"/>
    </source>
</evidence>
<dbReference type="RefSeq" id="WP_097121726.1">
    <property type="nucleotide sequence ID" value="NZ_OCND01000004.1"/>
</dbReference>
<dbReference type="EMBL" id="OCND01000004">
    <property type="protein sequence ID" value="SOD54480.1"/>
    <property type="molecule type" value="Genomic_DNA"/>
</dbReference>
<reference evidence="1 2" key="1">
    <citation type="submission" date="2017-09" db="EMBL/GenBank/DDBJ databases">
        <authorList>
            <person name="Ehlers B."/>
            <person name="Leendertz F.H."/>
        </authorList>
    </citation>
    <scope>NUCLEOTIDE SEQUENCE [LARGE SCALE GENOMIC DNA]</scope>
    <source>
        <strain evidence="1 2">CGMCC 1.10978</strain>
    </source>
</reference>
<dbReference type="Proteomes" id="UP000219374">
    <property type="component" value="Unassembled WGS sequence"/>
</dbReference>